<evidence type="ECO:0000259" key="1">
    <source>
        <dbReference type="Pfam" id="PF08929"/>
    </source>
</evidence>
<dbReference type="RefSeq" id="WP_306831242.1">
    <property type="nucleotide sequence ID" value="NZ_JAUSRF010000002.1"/>
</dbReference>
<name>A0ABT9PNI6_9HYPH</name>
<dbReference type="SUPFAM" id="SSF140731">
    <property type="entry name" value="PA2201 C-terminal domain-like"/>
    <property type="match status" value="1"/>
</dbReference>
<dbReference type="Proteomes" id="UP001241472">
    <property type="component" value="Unassembled WGS sequence"/>
</dbReference>
<keyword evidence="3" id="KW-1185">Reference proteome</keyword>
<gene>
    <name evidence="2" type="ORF">J2T09_000760</name>
</gene>
<organism evidence="2 3">
    <name type="scientific">Neorhizobium huautlense</name>
    <dbReference type="NCBI Taxonomy" id="67774"/>
    <lineage>
        <taxon>Bacteria</taxon>
        <taxon>Pseudomonadati</taxon>
        <taxon>Pseudomonadota</taxon>
        <taxon>Alphaproteobacteria</taxon>
        <taxon>Hyphomicrobiales</taxon>
        <taxon>Rhizobiaceae</taxon>
        <taxon>Rhizobium/Agrobacterium group</taxon>
        <taxon>Neorhizobium</taxon>
    </lineage>
</organism>
<reference evidence="2 3" key="1">
    <citation type="submission" date="2023-07" db="EMBL/GenBank/DDBJ databases">
        <title>Sorghum-associated microbial communities from plants grown in Nebraska, USA.</title>
        <authorList>
            <person name="Schachtman D."/>
        </authorList>
    </citation>
    <scope>NUCLEOTIDE SEQUENCE [LARGE SCALE GENOMIC DNA]</scope>
    <source>
        <strain evidence="2 3">DS1307</strain>
    </source>
</reference>
<dbReference type="EMBL" id="JAUSRF010000002">
    <property type="protein sequence ID" value="MDP9836018.1"/>
    <property type="molecule type" value="Genomic_DNA"/>
</dbReference>
<sequence length="262" mass="30180">MRDVYKDEDYFRAQLENAERRQTKFRGLMQQDETEQAHQASLNSLYDIQQNIALSLFCIGTGTEEVKAELNKAWPLFVDLMSYSLSTSLSEMERKQFVPGGKVSIFPLLVLSDCDPVTAGSIFALTNSDLNYQLDKDLNRIDAGFDPFTYEFARYFDFKTARVHPDLCWPDLYGPLHECFSAPEEDRSRILALYVEGWQRRGIKEDIYMKDAHTKATNRNFRGYWCFLAAAVAKILDIDDSVLKSHPHYPYDLRHGGSLARS</sequence>
<dbReference type="Pfam" id="PF08929">
    <property type="entry name" value="PoNi_C"/>
    <property type="match status" value="1"/>
</dbReference>
<dbReference type="InterPro" id="IPR015025">
    <property type="entry name" value="PoNi_C"/>
</dbReference>
<accession>A0ABT9PNI6</accession>
<evidence type="ECO:0000313" key="2">
    <source>
        <dbReference type="EMBL" id="MDP9836018.1"/>
    </source>
</evidence>
<feature type="domain" description="PoNi C-terminal" evidence="1">
    <location>
        <begin position="161"/>
        <end position="253"/>
    </location>
</feature>
<proteinExistence type="predicted"/>
<dbReference type="Gene3D" id="1.10.3920.10">
    <property type="entry name" value="PA2201 C-terminal domain-like"/>
    <property type="match status" value="1"/>
</dbReference>
<protein>
    <recommendedName>
        <fullName evidence="1">PoNi C-terminal domain-containing protein</fullName>
    </recommendedName>
</protein>
<evidence type="ECO:0000313" key="3">
    <source>
        <dbReference type="Proteomes" id="UP001241472"/>
    </source>
</evidence>
<comment type="caution">
    <text evidence="2">The sequence shown here is derived from an EMBL/GenBank/DDBJ whole genome shotgun (WGS) entry which is preliminary data.</text>
</comment>
<dbReference type="InterPro" id="IPR028983">
    <property type="entry name" value="PA2201-like_C"/>
</dbReference>